<comment type="caution">
    <text evidence="2">The sequence shown here is derived from an EMBL/GenBank/DDBJ whole genome shotgun (WGS) entry which is preliminary data.</text>
</comment>
<evidence type="ECO:0008006" key="4">
    <source>
        <dbReference type="Google" id="ProtNLM"/>
    </source>
</evidence>
<dbReference type="AlphaFoldDB" id="A0ABD3GCM3"/>
<evidence type="ECO:0000256" key="1">
    <source>
        <dbReference type="SAM" id="MobiDB-lite"/>
    </source>
</evidence>
<proteinExistence type="predicted"/>
<sequence length="386" mass="43537">MELLGSVEDFSSHSSHISMSFDMLHRVEYCLSSGRIKDWINEEREASIAAVEAARQNEAQGAPPGPRPLPVDTGNHLSVVNGKARLILKHWVEQHHEYPFTIKKERKELAELTGLDKKIVKRFINVYRKYNKHRLNMERDLHRHNEMNLTGHGRDFGPRYRLVGATIEVPESEFVGQWQPEPPPPTIAPTIAPSSVEDDLSDTESGDEEGVDEELDKDVDKEVAKVLGRRAVDSDSEGSGEDGDEVENYEKMIESQLDILRQYVQEGKMTLEEAQAVAGEGEGGMNEDRELENVVLDELAVAFLPQLTDPDIKQRWRRVFMVGGSQYISKRWIPSPSVDEDPFDLVARAKEQVTANVGPKVAKVAWNRMKEDFKCLIAAHQASTCL</sequence>
<feature type="region of interest" description="Disordered" evidence="1">
    <location>
        <begin position="175"/>
        <end position="248"/>
    </location>
</feature>
<evidence type="ECO:0000313" key="3">
    <source>
        <dbReference type="Proteomes" id="UP001633002"/>
    </source>
</evidence>
<reference evidence="2 3" key="1">
    <citation type="submission" date="2024-09" db="EMBL/GenBank/DDBJ databases">
        <title>Chromosome-scale assembly of Riccia sorocarpa.</title>
        <authorList>
            <person name="Paukszto L."/>
        </authorList>
    </citation>
    <scope>NUCLEOTIDE SEQUENCE [LARGE SCALE GENOMIC DNA]</scope>
    <source>
        <strain evidence="2">LP-2024</strain>
        <tissue evidence="2">Aerial parts of the thallus</tissue>
    </source>
</reference>
<feature type="compositionally biased region" description="Acidic residues" evidence="1">
    <location>
        <begin position="196"/>
        <end position="217"/>
    </location>
</feature>
<evidence type="ECO:0000313" key="2">
    <source>
        <dbReference type="EMBL" id="KAL3675611.1"/>
    </source>
</evidence>
<keyword evidence="3" id="KW-1185">Reference proteome</keyword>
<feature type="compositionally biased region" description="Acidic residues" evidence="1">
    <location>
        <begin position="234"/>
        <end position="247"/>
    </location>
</feature>
<gene>
    <name evidence="2" type="ORF">R1sor_025559</name>
</gene>
<accession>A0ABD3GCM3</accession>
<dbReference type="Proteomes" id="UP001633002">
    <property type="component" value="Unassembled WGS sequence"/>
</dbReference>
<organism evidence="2 3">
    <name type="scientific">Riccia sorocarpa</name>
    <dbReference type="NCBI Taxonomy" id="122646"/>
    <lineage>
        <taxon>Eukaryota</taxon>
        <taxon>Viridiplantae</taxon>
        <taxon>Streptophyta</taxon>
        <taxon>Embryophyta</taxon>
        <taxon>Marchantiophyta</taxon>
        <taxon>Marchantiopsida</taxon>
        <taxon>Marchantiidae</taxon>
        <taxon>Marchantiales</taxon>
        <taxon>Ricciaceae</taxon>
        <taxon>Riccia</taxon>
    </lineage>
</organism>
<protein>
    <recommendedName>
        <fullName evidence="4">Homeobox domain-containing protein</fullName>
    </recommendedName>
</protein>
<dbReference type="EMBL" id="JBJQOH010000008">
    <property type="protein sequence ID" value="KAL3675611.1"/>
    <property type="molecule type" value="Genomic_DNA"/>
</dbReference>
<dbReference type="Gene3D" id="1.10.10.60">
    <property type="entry name" value="Homeodomain-like"/>
    <property type="match status" value="1"/>
</dbReference>
<name>A0ABD3GCM3_9MARC</name>